<evidence type="ECO:0000256" key="5">
    <source>
        <dbReference type="ARBA" id="ARBA00023136"/>
    </source>
</evidence>
<proteinExistence type="predicted"/>
<evidence type="ECO:0000259" key="6">
    <source>
        <dbReference type="Pfam" id="PF00535"/>
    </source>
</evidence>
<evidence type="ECO:0000256" key="1">
    <source>
        <dbReference type="ARBA" id="ARBA00004236"/>
    </source>
</evidence>
<dbReference type="SUPFAM" id="SSF53448">
    <property type="entry name" value="Nucleotide-diphospho-sugar transferases"/>
    <property type="match status" value="1"/>
</dbReference>
<dbReference type="Gene3D" id="3.90.550.10">
    <property type="entry name" value="Spore Coat Polysaccharide Biosynthesis Protein SpsA, Chain A"/>
    <property type="match status" value="1"/>
</dbReference>
<name>A0A1V4AV36_9BACT</name>
<keyword evidence="5" id="KW-0472">Membrane</keyword>
<dbReference type="CDD" id="cd02522">
    <property type="entry name" value="GT_2_like_a"/>
    <property type="match status" value="1"/>
</dbReference>
<dbReference type="STRING" id="1004156.AYP45_06110"/>
<comment type="subcellular location">
    <subcellularLocation>
        <location evidence="1">Cell membrane</location>
    </subcellularLocation>
</comment>
<reference evidence="7 8" key="1">
    <citation type="journal article" date="2017" name="Water Res.">
        <title>Discovery and metagenomic analysis of an anammox bacterial enrichment related to Candidatus "Brocadia caroliniensis" in a full-scale glycerol-fed nitritation-denitritation separate centrate treatment process.</title>
        <authorList>
            <person name="Park H."/>
            <person name="Brotto A.C."/>
            <person name="van Loosdrecht M.C."/>
            <person name="Chandran K."/>
        </authorList>
    </citation>
    <scope>NUCLEOTIDE SEQUENCE [LARGE SCALE GENOMIC DNA]</scope>
    <source>
        <strain evidence="7">26THWARD</strain>
    </source>
</reference>
<comment type="caution">
    <text evidence="7">The sequence shown here is derived from an EMBL/GenBank/DDBJ whole genome shotgun (WGS) entry which is preliminary data.</text>
</comment>
<evidence type="ECO:0000256" key="3">
    <source>
        <dbReference type="ARBA" id="ARBA00022676"/>
    </source>
</evidence>
<dbReference type="NCBIfam" id="TIGR04283">
    <property type="entry name" value="glyco_like_mftF"/>
    <property type="match status" value="1"/>
</dbReference>
<dbReference type="InterPro" id="IPR029044">
    <property type="entry name" value="Nucleotide-diphossugar_trans"/>
</dbReference>
<dbReference type="AlphaFoldDB" id="A0A1V4AV36"/>
<dbReference type="PANTHER" id="PTHR43646">
    <property type="entry name" value="GLYCOSYLTRANSFERASE"/>
    <property type="match status" value="1"/>
</dbReference>
<evidence type="ECO:0000256" key="4">
    <source>
        <dbReference type="ARBA" id="ARBA00022679"/>
    </source>
</evidence>
<gene>
    <name evidence="7" type="ORF">AYP45_06110</name>
</gene>
<evidence type="ECO:0000313" key="8">
    <source>
        <dbReference type="Proteomes" id="UP000189681"/>
    </source>
</evidence>
<keyword evidence="4" id="KW-0808">Transferase</keyword>
<feature type="domain" description="Glycosyltransferase 2-like" evidence="6">
    <location>
        <begin position="11"/>
        <end position="129"/>
    </location>
</feature>
<dbReference type="Proteomes" id="UP000189681">
    <property type="component" value="Unassembled WGS sequence"/>
</dbReference>
<sequence length="230" mass="26257">MYNADTLLKISVVVPTLNEESHIEKTLQSVIKQDGDYEFFVVDGGSSDNTITISKKYTTVINSPRGRAKQMNTGASVCSGNVILFLHADTLLPDHAFHEIRKKMKDDAVAGGSFYIAFDSNTLILKGVSFITRFNFSLFHFGDQGIFVRREVFQTLRGYKEIPIMEDYDFYKRLGRQGRVVLIRMPVISSARRFSKKGVIKQLLINKMVVLAYWAGVNMQTIKRFYDDMR</sequence>
<dbReference type="GO" id="GO:0005886">
    <property type="term" value="C:plasma membrane"/>
    <property type="evidence" value="ECO:0007669"/>
    <property type="project" value="UniProtKB-SubCell"/>
</dbReference>
<dbReference type="PANTHER" id="PTHR43646:SF2">
    <property type="entry name" value="GLYCOSYLTRANSFERASE 2-LIKE DOMAIN-CONTAINING PROTEIN"/>
    <property type="match status" value="1"/>
</dbReference>
<protein>
    <recommendedName>
        <fullName evidence="6">Glycosyltransferase 2-like domain-containing protein</fullName>
    </recommendedName>
</protein>
<dbReference type="InterPro" id="IPR026461">
    <property type="entry name" value="Trfase_2_rSAM/seldom_assoc"/>
</dbReference>
<organism evidence="7 8">
    <name type="scientific">Candidatus Brocadia carolinensis</name>
    <dbReference type="NCBI Taxonomy" id="1004156"/>
    <lineage>
        <taxon>Bacteria</taxon>
        <taxon>Pseudomonadati</taxon>
        <taxon>Planctomycetota</taxon>
        <taxon>Candidatus Brocadiia</taxon>
        <taxon>Candidatus Brocadiales</taxon>
        <taxon>Candidatus Brocadiaceae</taxon>
        <taxon>Candidatus Brocadia</taxon>
    </lineage>
</organism>
<dbReference type="InterPro" id="IPR001173">
    <property type="entry name" value="Glyco_trans_2-like"/>
</dbReference>
<keyword evidence="3" id="KW-0328">Glycosyltransferase</keyword>
<dbReference type="GO" id="GO:0016757">
    <property type="term" value="F:glycosyltransferase activity"/>
    <property type="evidence" value="ECO:0007669"/>
    <property type="project" value="UniProtKB-KW"/>
</dbReference>
<dbReference type="Pfam" id="PF00535">
    <property type="entry name" value="Glycos_transf_2"/>
    <property type="match status" value="1"/>
</dbReference>
<dbReference type="EMBL" id="AYTS01000053">
    <property type="protein sequence ID" value="OOP56992.1"/>
    <property type="molecule type" value="Genomic_DNA"/>
</dbReference>
<keyword evidence="2" id="KW-1003">Cell membrane</keyword>
<evidence type="ECO:0000313" key="7">
    <source>
        <dbReference type="EMBL" id="OOP56992.1"/>
    </source>
</evidence>
<evidence type="ECO:0000256" key="2">
    <source>
        <dbReference type="ARBA" id="ARBA00022475"/>
    </source>
</evidence>
<accession>A0A1V4AV36</accession>